<reference evidence="1" key="2">
    <citation type="journal article" date="2021" name="PeerJ">
        <title>Extensive microbial diversity within the chicken gut microbiome revealed by metagenomics and culture.</title>
        <authorList>
            <person name="Gilroy R."/>
            <person name="Ravi A."/>
            <person name="Getino M."/>
            <person name="Pursley I."/>
            <person name="Horton D.L."/>
            <person name="Alikhan N.F."/>
            <person name="Baker D."/>
            <person name="Gharbi K."/>
            <person name="Hall N."/>
            <person name="Watson M."/>
            <person name="Adriaenssens E.M."/>
            <person name="Foster-Nyarko E."/>
            <person name="Jarju S."/>
            <person name="Secka A."/>
            <person name="Antonio M."/>
            <person name="Oren A."/>
            <person name="Chaudhuri R.R."/>
            <person name="La Ragione R."/>
            <person name="Hildebrand F."/>
            <person name="Pallen M.J."/>
        </authorList>
    </citation>
    <scope>NUCLEOTIDE SEQUENCE</scope>
    <source>
        <strain evidence="1">ChiHjej13B12-12457</strain>
    </source>
</reference>
<reference evidence="1" key="1">
    <citation type="submission" date="2020-10" db="EMBL/GenBank/DDBJ databases">
        <authorList>
            <person name="Gilroy R."/>
        </authorList>
    </citation>
    <scope>NUCLEOTIDE SEQUENCE</scope>
    <source>
        <strain evidence="1">ChiHjej13B12-12457</strain>
    </source>
</reference>
<evidence type="ECO:0000313" key="2">
    <source>
        <dbReference type="Proteomes" id="UP000886744"/>
    </source>
</evidence>
<dbReference type="AlphaFoldDB" id="A0A9D1E2G9"/>
<proteinExistence type="predicted"/>
<gene>
    <name evidence="1" type="ORF">IAC94_07480</name>
</gene>
<comment type="caution">
    <text evidence="1">The sequence shown here is derived from an EMBL/GenBank/DDBJ whole genome shotgun (WGS) entry which is preliminary data.</text>
</comment>
<accession>A0A9D1E2G9</accession>
<dbReference type="Proteomes" id="UP000886744">
    <property type="component" value="Unassembled WGS sequence"/>
</dbReference>
<name>A0A9D1E2G9_9BACT</name>
<organism evidence="1 2">
    <name type="scientific">Candidatus Coprenecus avistercoris</name>
    <dbReference type="NCBI Taxonomy" id="2840730"/>
    <lineage>
        <taxon>Bacteria</taxon>
        <taxon>Pseudomonadati</taxon>
        <taxon>Bacteroidota</taxon>
        <taxon>Bacteroidia</taxon>
        <taxon>Bacteroidales</taxon>
        <taxon>Rikenellaceae</taxon>
        <taxon>Rikenellaceae incertae sedis</taxon>
        <taxon>Candidatus Coprenecus</taxon>
    </lineage>
</organism>
<dbReference type="EMBL" id="DVHI01000093">
    <property type="protein sequence ID" value="HIR63343.1"/>
    <property type="molecule type" value="Genomic_DNA"/>
</dbReference>
<protein>
    <submittedName>
        <fullName evidence="1">Uncharacterized protein</fullName>
    </submittedName>
</protein>
<evidence type="ECO:0000313" key="1">
    <source>
        <dbReference type="EMBL" id="HIR63343.1"/>
    </source>
</evidence>
<sequence>MAQLSKTTIRLSDVQKALGYFPNTVSGVCTYSGINKWSLHKPFRSNTVEFPTYEYLTNALRTASCGLAWDGGSTEDSFTALLPQGGSLSQPDKASPYRLGDFRGYDHWQEHMIGVNDIKPSINLGNFSGTSPVAPLGGGENGIGYLDLRGLFMLKGLRYLYFQMNIPKSGGTYVPDVNVIIGCFDLQSEQSIQISNRMMCKFGRTDDGAGTVYAFLSDDPDITQITSPTPGFDFQKTGTYDPEFTVGDIKPSDQAWNRTTAAADLRIGTGPSQEETNTFDYYSYVEYGSPRYLDLSSAQRLYIYTNSLVATENTPLNQDNVYLRITDWLRRKEWYVTVRSGSSLEKWSLNGGSGLYLGQSLEYFAKFTTGFCGFSLVYRAEQTGYECIPLTKELFCRVIWPDSLQEPSNIFDEDGPVIG</sequence>